<reference evidence="2" key="2">
    <citation type="submission" date="2022-01" db="EMBL/GenBank/DDBJ databases">
        <authorList>
            <person name="Yamashiro T."/>
            <person name="Shiraishi A."/>
            <person name="Satake H."/>
            <person name="Nakayama K."/>
        </authorList>
    </citation>
    <scope>NUCLEOTIDE SEQUENCE</scope>
</reference>
<dbReference type="EMBL" id="BQNB010020449">
    <property type="protein sequence ID" value="GJT96066.1"/>
    <property type="molecule type" value="Genomic_DNA"/>
</dbReference>
<comment type="caution">
    <text evidence="2">The sequence shown here is derived from an EMBL/GenBank/DDBJ whole genome shotgun (WGS) entry which is preliminary data.</text>
</comment>
<feature type="region of interest" description="Disordered" evidence="1">
    <location>
        <begin position="52"/>
        <end position="105"/>
    </location>
</feature>
<gene>
    <name evidence="2" type="ORF">Tco_1091584</name>
</gene>
<feature type="compositionally biased region" description="Polar residues" evidence="1">
    <location>
        <begin position="52"/>
        <end position="62"/>
    </location>
</feature>
<evidence type="ECO:0000313" key="2">
    <source>
        <dbReference type="EMBL" id="GJT96066.1"/>
    </source>
</evidence>
<protein>
    <submittedName>
        <fullName evidence="2">Uncharacterized protein</fullName>
    </submittedName>
</protein>
<organism evidence="2 3">
    <name type="scientific">Tanacetum coccineum</name>
    <dbReference type="NCBI Taxonomy" id="301880"/>
    <lineage>
        <taxon>Eukaryota</taxon>
        <taxon>Viridiplantae</taxon>
        <taxon>Streptophyta</taxon>
        <taxon>Embryophyta</taxon>
        <taxon>Tracheophyta</taxon>
        <taxon>Spermatophyta</taxon>
        <taxon>Magnoliopsida</taxon>
        <taxon>eudicotyledons</taxon>
        <taxon>Gunneridae</taxon>
        <taxon>Pentapetalae</taxon>
        <taxon>asterids</taxon>
        <taxon>campanulids</taxon>
        <taxon>Asterales</taxon>
        <taxon>Asteraceae</taxon>
        <taxon>Asteroideae</taxon>
        <taxon>Anthemideae</taxon>
        <taxon>Anthemidinae</taxon>
        <taxon>Tanacetum</taxon>
    </lineage>
</organism>
<evidence type="ECO:0000256" key="1">
    <source>
        <dbReference type="SAM" id="MobiDB-lite"/>
    </source>
</evidence>
<reference evidence="2" key="1">
    <citation type="journal article" date="2022" name="Int. J. Mol. Sci.">
        <title>Draft Genome of Tanacetum Coccineum: Genomic Comparison of Closely Related Tanacetum-Family Plants.</title>
        <authorList>
            <person name="Yamashiro T."/>
            <person name="Shiraishi A."/>
            <person name="Nakayama K."/>
            <person name="Satake H."/>
        </authorList>
    </citation>
    <scope>NUCLEOTIDE SEQUENCE</scope>
</reference>
<evidence type="ECO:0000313" key="3">
    <source>
        <dbReference type="Proteomes" id="UP001151760"/>
    </source>
</evidence>
<dbReference type="Proteomes" id="UP001151760">
    <property type="component" value="Unassembled WGS sequence"/>
</dbReference>
<keyword evidence="3" id="KW-1185">Reference proteome</keyword>
<sequence length="144" mass="15756">MCKAYGGASGIPKALTKPITHIEEFAENIGDSEYAQFEQDEVTLIERTNVEKTQNQRVSASSKAAGKRKETVESSDREPRRKVRKVSPQASKVSGDASDPLDVDSDPDIHGKFLDSYAFVSDLDIHGKFLASYALVSVKIVVLP</sequence>
<name>A0ABQ5I7K3_9ASTR</name>
<accession>A0ABQ5I7K3</accession>
<feature type="compositionally biased region" description="Basic and acidic residues" evidence="1">
    <location>
        <begin position="67"/>
        <end position="79"/>
    </location>
</feature>
<proteinExistence type="predicted"/>